<keyword evidence="7 8" id="KW-0998">Cell outer membrane</keyword>
<keyword evidence="12" id="KW-0675">Receptor</keyword>
<keyword evidence="5" id="KW-0479">Metal-binding</keyword>
<keyword evidence="4 8" id="KW-0812">Transmembrane</keyword>
<gene>
    <name evidence="12" type="ORF">GGQ74_000310</name>
</gene>
<dbReference type="EMBL" id="JAATJA010000001">
    <property type="protein sequence ID" value="NJB66670.1"/>
    <property type="molecule type" value="Genomic_DNA"/>
</dbReference>
<feature type="domain" description="TonB-dependent receptor plug" evidence="11">
    <location>
        <begin position="72"/>
        <end position="184"/>
    </location>
</feature>
<accession>A0A846QHS9</accession>
<evidence type="ECO:0000313" key="12">
    <source>
        <dbReference type="EMBL" id="NJB66670.1"/>
    </source>
</evidence>
<organism evidence="12 13">
    <name type="scientific">Desulfobaculum xiamenense</name>
    <dbReference type="NCBI Taxonomy" id="995050"/>
    <lineage>
        <taxon>Bacteria</taxon>
        <taxon>Pseudomonadati</taxon>
        <taxon>Thermodesulfobacteriota</taxon>
        <taxon>Desulfovibrionia</taxon>
        <taxon>Desulfovibrionales</taxon>
        <taxon>Desulfovibrionaceae</taxon>
        <taxon>Desulfobaculum</taxon>
    </lineage>
</organism>
<evidence type="ECO:0000313" key="13">
    <source>
        <dbReference type="Proteomes" id="UP000580856"/>
    </source>
</evidence>
<keyword evidence="13" id="KW-1185">Reference proteome</keyword>
<proteinExistence type="inferred from homology"/>
<evidence type="ECO:0000256" key="5">
    <source>
        <dbReference type="ARBA" id="ARBA00023014"/>
    </source>
</evidence>
<dbReference type="InterPro" id="IPR037066">
    <property type="entry name" value="Plug_dom_sf"/>
</dbReference>
<evidence type="ECO:0000259" key="11">
    <source>
        <dbReference type="Pfam" id="PF07715"/>
    </source>
</evidence>
<dbReference type="GO" id="GO:0051536">
    <property type="term" value="F:iron-sulfur cluster binding"/>
    <property type="evidence" value="ECO:0007669"/>
    <property type="project" value="UniProtKB-KW"/>
</dbReference>
<dbReference type="SUPFAM" id="SSF56935">
    <property type="entry name" value="Porins"/>
    <property type="match status" value="1"/>
</dbReference>
<evidence type="ECO:0000256" key="2">
    <source>
        <dbReference type="ARBA" id="ARBA00022448"/>
    </source>
</evidence>
<feature type="region of interest" description="Disordered" evidence="9">
    <location>
        <begin position="202"/>
        <end position="237"/>
    </location>
</feature>
<feature type="signal peptide" evidence="10">
    <location>
        <begin position="1"/>
        <end position="39"/>
    </location>
</feature>
<keyword evidence="10" id="KW-0732">Signal</keyword>
<dbReference type="GO" id="GO:0009279">
    <property type="term" value="C:cell outer membrane"/>
    <property type="evidence" value="ECO:0007669"/>
    <property type="project" value="UniProtKB-SubCell"/>
</dbReference>
<keyword evidence="5" id="KW-0408">Iron</keyword>
<dbReference type="RefSeq" id="WP_167939787.1">
    <property type="nucleotide sequence ID" value="NZ_JAATJA010000001.1"/>
</dbReference>
<dbReference type="AlphaFoldDB" id="A0A846QHS9"/>
<comment type="caution">
    <text evidence="12">The sequence shown here is derived from an EMBL/GenBank/DDBJ whole genome shotgun (WGS) entry which is preliminary data.</text>
</comment>
<comment type="similarity">
    <text evidence="8">Belongs to the TonB-dependent receptor family.</text>
</comment>
<evidence type="ECO:0000256" key="6">
    <source>
        <dbReference type="ARBA" id="ARBA00023136"/>
    </source>
</evidence>
<keyword evidence="3 8" id="KW-1134">Transmembrane beta strand</keyword>
<dbReference type="InterPro" id="IPR039426">
    <property type="entry name" value="TonB-dep_rcpt-like"/>
</dbReference>
<dbReference type="PROSITE" id="PS51318">
    <property type="entry name" value="TAT"/>
    <property type="match status" value="1"/>
</dbReference>
<evidence type="ECO:0000256" key="9">
    <source>
        <dbReference type="SAM" id="MobiDB-lite"/>
    </source>
</evidence>
<evidence type="ECO:0000256" key="3">
    <source>
        <dbReference type="ARBA" id="ARBA00022452"/>
    </source>
</evidence>
<dbReference type="InterPro" id="IPR036942">
    <property type="entry name" value="Beta-barrel_TonB_sf"/>
</dbReference>
<comment type="subcellular location">
    <subcellularLocation>
        <location evidence="1 8">Cell outer membrane</location>
        <topology evidence="1 8">Multi-pass membrane protein</topology>
    </subcellularLocation>
</comment>
<dbReference type="InterPro" id="IPR006311">
    <property type="entry name" value="TAT_signal"/>
</dbReference>
<keyword evidence="6 8" id="KW-0472">Membrane</keyword>
<dbReference type="PROSITE" id="PS52016">
    <property type="entry name" value="TONB_DEPENDENT_REC_3"/>
    <property type="match status" value="1"/>
</dbReference>
<dbReference type="Gene3D" id="2.40.170.20">
    <property type="entry name" value="TonB-dependent receptor, beta-barrel domain"/>
    <property type="match status" value="1"/>
</dbReference>
<keyword evidence="5" id="KW-0411">Iron-sulfur</keyword>
<dbReference type="Gene3D" id="2.170.130.10">
    <property type="entry name" value="TonB-dependent receptor, plug domain"/>
    <property type="match status" value="1"/>
</dbReference>
<dbReference type="Pfam" id="PF07715">
    <property type="entry name" value="Plug"/>
    <property type="match status" value="1"/>
</dbReference>
<reference evidence="12 13" key="1">
    <citation type="submission" date="2020-03" db="EMBL/GenBank/DDBJ databases">
        <title>Genomic Encyclopedia of Type Strains, Phase IV (KMG-IV): sequencing the most valuable type-strain genomes for metagenomic binning, comparative biology and taxonomic classification.</title>
        <authorList>
            <person name="Goeker M."/>
        </authorList>
    </citation>
    <scope>NUCLEOTIDE SEQUENCE [LARGE SCALE GENOMIC DNA]</scope>
    <source>
        <strain evidence="12 13">DSM 24233</strain>
    </source>
</reference>
<protein>
    <submittedName>
        <fullName evidence="12">Outer membrane receptor for Fe3+-dicitrate</fullName>
    </submittedName>
</protein>
<evidence type="ECO:0000256" key="1">
    <source>
        <dbReference type="ARBA" id="ARBA00004571"/>
    </source>
</evidence>
<evidence type="ECO:0000256" key="8">
    <source>
        <dbReference type="PROSITE-ProRule" id="PRU01360"/>
    </source>
</evidence>
<feature type="chain" id="PRO_5032623081" evidence="10">
    <location>
        <begin position="40"/>
        <end position="824"/>
    </location>
</feature>
<dbReference type="Proteomes" id="UP000580856">
    <property type="component" value="Unassembled WGS sequence"/>
</dbReference>
<evidence type="ECO:0000256" key="7">
    <source>
        <dbReference type="ARBA" id="ARBA00023237"/>
    </source>
</evidence>
<dbReference type="InterPro" id="IPR012910">
    <property type="entry name" value="Plug_dom"/>
</dbReference>
<name>A0A846QHS9_9BACT</name>
<evidence type="ECO:0000256" key="4">
    <source>
        <dbReference type="ARBA" id="ARBA00022692"/>
    </source>
</evidence>
<evidence type="ECO:0000256" key="10">
    <source>
        <dbReference type="SAM" id="SignalP"/>
    </source>
</evidence>
<keyword evidence="2 8" id="KW-0813">Transport</keyword>
<sequence>MNKTKKKQDKARWKRRKALRAALAALALALCIGVGPALAQDESAKTSEQDERVMVLDKVSVQARHDEPGKATITRERLEHLPSATGSITETLRTQPNVQFDEGFGTSLNGGEITPPDISISGGKAYENNFTIDGLGNNNRIDPSGFDNGEPTAFPSGAPQSIFLDTELVDEVEVYTSNIPAKHGLFTGGVVNAKTRTPADEFGGKVKIRHSRDKWSNQRPADNEDFEDSSSASSQPLFSRYDGSVTLDIPITDSTGAIVAYSAQHATIPLHYMDGEKDQIRLNQNLFGKLVHELDDRTSIDLTMVYAPYTAENFTASAKNSGFDIHAGGYDVKLGFTREMDLGTLEMRTAYSESQTHRDAEENIHTTWTKSGASTQWGTNSKFAMEGGFGDAKTEQRSLATMVDFTTAAAQFGPTSHVFNMGLSHENVFGSYEQSDDQIAFYNPTTSTTVVDNGQGGVIAGEQYARAKSVRAATSRSANMNLLAAYLDDTITLGRLTLTPGLRVSYDDLTQNTNLEPRFRTTFDILGDGQLKLIGGANRYYGAPLLSYALRSVEPLVRYSRSIDGAGNLGDWQRTTSSGNNGYDLSGLDTPYSDEISIGAEAQVFGGVASIEYLQREGRDQFGTKTVKNGKDTFYTLTNDGRTDYEGYTLKFEKTVDGHFFSLGATYADQSSNFSSFIDSSNNDWLPGYNFDKVYYEGELIDRADMPRSNFNRPWVVTFVYSGKVLDRLTFTNTTRYVSNTEAIVKKGKYTDTDGVNYYKYEKSHLDDNVTFDWQLDYEAWRHENQLLTLNLTVKNVFDSTGIVDSEGNRQIGRQFWAGATYEF</sequence>